<evidence type="ECO:0000256" key="2">
    <source>
        <dbReference type="ARBA" id="ARBA00022679"/>
    </source>
</evidence>
<dbReference type="PANTHER" id="PTHR43397">
    <property type="entry name" value="ERGOTHIONEINE BIOSYNTHESIS PROTEIN 1"/>
    <property type="match status" value="1"/>
</dbReference>
<dbReference type="EMBL" id="MFKW01000071">
    <property type="protein sequence ID" value="OGG49571.1"/>
    <property type="molecule type" value="Genomic_DNA"/>
</dbReference>
<dbReference type="GO" id="GO:0032259">
    <property type="term" value="P:methylation"/>
    <property type="evidence" value="ECO:0007669"/>
    <property type="project" value="UniProtKB-KW"/>
</dbReference>
<dbReference type="SUPFAM" id="SSF53335">
    <property type="entry name" value="S-adenosyl-L-methionine-dependent methyltransferases"/>
    <property type="match status" value="1"/>
</dbReference>
<feature type="domain" description="Histidine-specific methyltransferase SAM-dependent" evidence="3">
    <location>
        <begin position="53"/>
        <end position="322"/>
    </location>
</feature>
<dbReference type="AlphaFoldDB" id="A0A1F6CKS6"/>
<accession>A0A1F6CKS6</accession>
<dbReference type="GO" id="GO:0008168">
    <property type="term" value="F:methyltransferase activity"/>
    <property type="evidence" value="ECO:0007669"/>
    <property type="project" value="UniProtKB-KW"/>
</dbReference>
<protein>
    <recommendedName>
        <fullName evidence="3">Histidine-specific methyltransferase SAM-dependent domain-containing protein</fullName>
    </recommendedName>
</protein>
<evidence type="ECO:0000259" key="3">
    <source>
        <dbReference type="Pfam" id="PF10017"/>
    </source>
</evidence>
<evidence type="ECO:0000313" key="4">
    <source>
        <dbReference type="EMBL" id="OGG49571.1"/>
    </source>
</evidence>
<dbReference type="InterPro" id="IPR051128">
    <property type="entry name" value="EgtD_Methyltrsf_superfamily"/>
</dbReference>
<dbReference type="PANTHER" id="PTHR43397:SF1">
    <property type="entry name" value="ERGOTHIONEINE BIOSYNTHESIS PROTEIN 1"/>
    <property type="match status" value="1"/>
</dbReference>
<comment type="caution">
    <text evidence="4">The sequence shown here is derived from an EMBL/GenBank/DDBJ whole genome shotgun (WGS) entry which is preliminary data.</text>
</comment>
<dbReference type="InterPro" id="IPR017804">
    <property type="entry name" value="MeTrfase_EgtD-like"/>
</dbReference>
<keyword evidence="2" id="KW-0808">Transferase</keyword>
<evidence type="ECO:0000256" key="1">
    <source>
        <dbReference type="ARBA" id="ARBA00022603"/>
    </source>
</evidence>
<organism evidence="4 5">
    <name type="scientific">Candidatus Kaiserbacteria bacterium RIFCSPHIGHO2_01_FULL_54_36b</name>
    <dbReference type="NCBI Taxonomy" id="1798483"/>
    <lineage>
        <taxon>Bacteria</taxon>
        <taxon>Candidatus Kaiseribacteriota</taxon>
    </lineage>
</organism>
<keyword evidence="1" id="KW-0489">Methyltransferase</keyword>
<evidence type="ECO:0000313" key="5">
    <source>
        <dbReference type="Proteomes" id="UP000176445"/>
    </source>
</evidence>
<sequence length="323" mass="36938">MRESPTLPENKGVNDLIFRQFILRGFKEENGIRTWDIADSKLWYLTPTQAQGFLAIEHSPQYSAAVTEKETTLLKEHAGSVAREMNQKPTNLIDLGCGDGKKAVLCIEDFMKELPIRYCPIDISAYMVQEAAYAVEQSGLAPVERIFWNISDFENLDNVTPLFRNKDFPHHCLLFLGNTLGNFDHNDILHGIRRGMQQGDVLIIGNGISEGRTPEEWVQTYTSPAIDDFSVQVLLQAGFSRNDLRFDVQYVKDRIEVRYVVQRDVTLRHLGKSIEYKTDDIIRTVISYKYSREQLTAMLEQFFSDVTIHTDADKSYGIAICKI</sequence>
<dbReference type="Proteomes" id="UP000176445">
    <property type="component" value="Unassembled WGS sequence"/>
</dbReference>
<proteinExistence type="predicted"/>
<dbReference type="InterPro" id="IPR019257">
    <property type="entry name" value="MeTrfase_dom"/>
</dbReference>
<dbReference type="Pfam" id="PF10017">
    <property type="entry name" value="Methyltransf_33"/>
    <property type="match status" value="1"/>
</dbReference>
<dbReference type="PIRSF" id="PIRSF018005">
    <property type="entry name" value="UCP018005"/>
    <property type="match status" value="1"/>
</dbReference>
<gene>
    <name evidence="4" type="ORF">A2704_07140</name>
</gene>
<reference evidence="4 5" key="1">
    <citation type="journal article" date="2016" name="Nat. Commun.">
        <title>Thousands of microbial genomes shed light on interconnected biogeochemical processes in an aquifer system.</title>
        <authorList>
            <person name="Anantharaman K."/>
            <person name="Brown C.T."/>
            <person name="Hug L.A."/>
            <person name="Sharon I."/>
            <person name="Castelle C.J."/>
            <person name="Probst A.J."/>
            <person name="Thomas B.C."/>
            <person name="Singh A."/>
            <person name="Wilkins M.J."/>
            <person name="Karaoz U."/>
            <person name="Brodie E.L."/>
            <person name="Williams K.H."/>
            <person name="Hubbard S.S."/>
            <person name="Banfield J.F."/>
        </authorList>
    </citation>
    <scope>NUCLEOTIDE SEQUENCE [LARGE SCALE GENOMIC DNA]</scope>
</reference>
<dbReference type="Gene3D" id="3.40.50.150">
    <property type="entry name" value="Vaccinia Virus protein VP39"/>
    <property type="match status" value="1"/>
</dbReference>
<dbReference type="InterPro" id="IPR029063">
    <property type="entry name" value="SAM-dependent_MTases_sf"/>
</dbReference>
<name>A0A1F6CKS6_9BACT</name>